<keyword evidence="1" id="KW-1133">Transmembrane helix</keyword>
<dbReference type="KEGG" id="bco:Bcell_3950"/>
<reference evidence="2" key="1">
    <citation type="submission" date="2010-12" db="EMBL/GenBank/DDBJ databases">
        <title>Complete sequence of Bacillus cellulosilyticus DSM 2522.</title>
        <authorList>
            <consortium name="US DOE Joint Genome Institute"/>
            <person name="Lucas S."/>
            <person name="Copeland A."/>
            <person name="Lapidus A."/>
            <person name="Cheng J.-F."/>
            <person name="Bruce D."/>
            <person name="Goodwin L."/>
            <person name="Pitluck S."/>
            <person name="Chertkov O."/>
            <person name="Detter J.C."/>
            <person name="Han C."/>
            <person name="Tapia R."/>
            <person name="Land M."/>
            <person name="Hauser L."/>
            <person name="Jeffries C."/>
            <person name="Kyrpides N."/>
            <person name="Ivanova N."/>
            <person name="Mikhailova N."/>
            <person name="Brumm P."/>
            <person name="Mead D."/>
            <person name="Woyke T."/>
        </authorList>
    </citation>
    <scope>NUCLEOTIDE SEQUENCE [LARGE SCALE GENOMIC DNA]</scope>
    <source>
        <strain evidence="2">DSM 2522</strain>
    </source>
</reference>
<evidence type="ECO:0000256" key="1">
    <source>
        <dbReference type="SAM" id="Phobius"/>
    </source>
</evidence>
<dbReference type="HOGENOM" id="CLU_3114431_0_0_9"/>
<keyword evidence="1" id="KW-0472">Membrane</keyword>
<dbReference type="EMBL" id="CP002394">
    <property type="protein sequence ID" value="ADU32184.1"/>
    <property type="molecule type" value="Genomic_DNA"/>
</dbReference>
<keyword evidence="3" id="KW-1185">Reference proteome</keyword>
<feature type="transmembrane region" description="Helical" evidence="1">
    <location>
        <begin position="6"/>
        <end position="23"/>
    </location>
</feature>
<organism evidence="2 3">
    <name type="scientific">Evansella cellulosilytica (strain ATCC 21833 / DSM 2522 / FERM P-1141 / JCM 9156 / N-4)</name>
    <name type="common">Bacillus cellulosilyticus</name>
    <dbReference type="NCBI Taxonomy" id="649639"/>
    <lineage>
        <taxon>Bacteria</taxon>
        <taxon>Bacillati</taxon>
        <taxon>Bacillota</taxon>
        <taxon>Bacilli</taxon>
        <taxon>Bacillales</taxon>
        <taxon>Bacillaceae</taxon>
        <taxon>Evansella</taxon>
    </lineage>
</organism>
<sequence length="50" mass="5521">MTFLIIIGVLILGLVMLIVGFIAKKRWIKLVSIIPLAVAGWQIVRMLAMG</sequence>
<name>E6TVQ6_EVAC2</name>
<accession>E6TVQ6</accession>
<protein>
    <submittedName>
        <fullName evidence="2">Uncharacterized protein</fullName>
    </submittedName>
</protein>
<feature type="transmembrane region" description="Helical" evidence="1">
    <location>
        <begin position="30"/>
        <end position="48"/>
    </location>
</feature>
<dbReference type="STRING" id="649639.Bcell_3950"/>
<keyword evidence="1" id="KW-0812">Transmembrane</keyword>
<proteinExistence type="predicted"/>
<dbReference type="RefSeq" id="WP_013490514.1">
    <property type="nucleotide sequence ID" value="NC_014829.1"/>
</dbReference>
<dbReference type="AlphaFoldDB" id="E6TVQ6"/>
<evidence type="ECO:0000313" key="3">
    <source>
        <dbReference type="Proteomes" id="UP000001401"/>
    </source>
</evidence>
<evidence type="ECO:0000313" key="2">
    <source>
        <dbReference type="EMBL" id="ADU32184.1"/>
    </source>
</evidence>
<gene>
    <name evidence="2" type="ordered locus">Bcell_3950</name>
</gene>
<dbReference type="Proteomes" id="UP000001401">
    <property type="component" value="Chromosome"/>
</dbReference>